<evidence type="ECO:0000256" key="1">
    <source>
        <dbReference type="SAM" id="Phobius"/>
    </source>
</evidence>
<organism evidence="2 3">
    <name type="scientific">Hymenobacter lutimineralis</name>
    <dbReference type="NCBI Taxonomy" id="2606448"/>
    <lineage>
        <taxon>Bacteria</taxon>
        <taxon>Pseudomonadati</taxon>
        <taxon>Bacteroidota</taxon>
        <taxon>Cytophagia</taxon>
        <taxon>Cytophagales</taxon>
        <taxon>Hymenobacteraceae</taxon>
        <taxon>Hymenobacter</taxon>
    </lineage>
</organism>
<dbReference type="EMBL" id="VTHL01000015">
    <property type="protein sequence ID" value="TYZ07852.1"/>
    <property type="molecule type" value="Genomic_DNA"/>
</dbReference>
<protein>
    <recommendedName>
        <fullName evidence="4">Glycosyltransferase RgtA/B/C/D-like domain-containing protein</fullName>
    </recommendedName>
</protein>
<gene>
    <name evidence="2" type="ORF">FY528_14235</name>
</gene>
<evidence type="ECO:0008006" key="4">
    <source>
        <dbReference type="Google" id="ProtNLM"/>
    </source>
</evidence>
<accession>A0A5D6UYT2</accession>
<proteinExistence type="predicted"/>
<keyword evidence="1" id="KW-0472">Membrane</keyword>
<name>A0A5D6UYT2_9BACT</name>
<dbReference type="AlphaFoldDB" id="A0A5D6UYT2"/>
<feature type="transmembrane region" description="Helical" evidence="1">
    <location>
        <begin position="292"/>
        <end position="315"/>
    </location>
</feature>
<feature type="transmembrane region" description="Helical" evidence="1">
    <location>
        <begin position="129"/>
        <end position="147"/>
    </location>
</feature>
<feature type="transmembrane region" description="Helical" evidence="1">
    <location>
        <begin position="193"/>
        <end position="214"/>
    </location>
</feature>
<evidence type="ECO:0000313" key="2">
    <source>
        <dbReference type="EMBL" id="TYZ07852.1"/>
    </source>
</evidence>
<feature type="transmembrane region" description="Helical" evidence="1">
    <location>
        <begin position="75"/>
        <end position="95"/>
    </location>
</feature>
<dbReference type="Proteomes" id="UP000322791">
    <property type="component" value="Unassembled WGS sequence"/>
</dbReference>
<comment type="caution">
    <text evidence="2">The sequence shown here is derived from an EMBL/GenBank/DDBJ whole genome shotgun (WGS) entry which is preliminary data.</text>
</comment>
<feature type="transmembrane region" description="Helical" evidence="1">
    <location>
        <begin position="352"/>
        <end position="372"/>
    </location>
</feature>
<keyword evidence="1" id="KW-0812">Transmembrane</keyword>
<sequence>MFPRWPRYVHSLLLPAALLLVTGLQLGCYFETNDDLAIIQLIRGVTAAGPVGDLHLYLHGLSSLLAFLCQTWPAVPWYGVLLFGLLYGATALAFAIIDRLLRGRVPTWKITLLLVLFYGTLWLEHALWFNYLRVPVLLAGCGLLYAAQRHGQRWAQVVGLGAFVVAWLIRPSAADVALLVALPGVWWLSGRRAMPLAAGALAWALVAGLSVALLRLPTEAAYRRLDVLKSNLNDYQLYQLRPQSAADSLGLELAANWMLADSTLVNEALFTRATKTDVPFFRQHVAPLKLRATILLLIRDYFPALLAMATLLAWVLAHPDLRRRWEFWLALAAWAVLLLGLGVVLKLPPRLALPLLDLVVLSALIFVLRDQIESERRAVRALVLVLGIAALPYAVKTGHRRQMLRAEQHRGLQLLREMRRRTYPAAVVVTDVLELAYKAQSPWRRPRLGSNVLFMSVTGWYTADPSQAQLRKHLTGTTDVVLALQSLARRRAAVKWYLTPTTAYLLNKQLALRTAPAEPQWRLVTRERVGSSYTSVPRLYVMALQTVKYR</sequence>
<feature type="transmembrane region" description="Helical" evidence="1">
    <location>
        <begin position="107"/>
        <end position="123"/>
    </location>
</feature>
<feature type="transmembrane region" description="Helical" evidence="1">
    <location>
        <begin position="327"/>
        <end position="345"/>
    </location>
</feature>
<dbReference type="RefSeq" id="WP_149071701.1">
    <property type="nucleotide sequence ID" value="NZ_VTHL01000015.1"/>
</dbReference>
<reference evidence="2 3" key="1">
    <citation type="submission" date="2019-08" db="EMBL/GenBank/DDBJ databases">
        <authorList>
            <person name="Seo M.-J."/>
        </authorList>
    </citation>
    <scope>NUCLEOTIDE SEQUENCE [LARGE SCALE GENOMIC DNA]</scope>
    <source>
        <strain evidence="2 3">KIGAM108</strain>
    </source>
</reference>
<feature type="transmembrane region" description="Helical" evidence="1">
    <location>
        <begin position="154"/>
        <end position="173"/>
    </location>
</feature>
<keyword evidence="3" id="KW-1185">Reference proteome</keyword>
<evidence type="ECO:0000313" key="3">
    <source>
        <dbReference type="Proteomes" id="UP000322791"/>
    </source>
</evidence>
<keyword evidence="1" id="KW-1133">Transmembrane helix</keyword>
<feature type="transmembrane region" description="Helical" evidence="1">
    <location>
        <begin position="378"/>
        <end position="395"/>
    </location>
</feature>